<dbReference type="Proteomes" id="UP001380953">
    <property type="component" value="Unassembled WGS sequence"/>
</dbReference>
<gene>
    <name evidence="1" type="ORF">WKI47_16330</name>
</gene>
<keyword evidence="2" id="KW-1185">Reference proteome</keyword>
<evidence type="ECO:0000313" key="1">
    <source>
        <dbReference type="EMBL" id="MEJ8305478.1"/>
    </source>
</evidence>
<protein>
    <submittedName>
        <fullName evidence="1">Uncharacterized protein</fullName>
    </submittedName>
</protein>
<reference evidence="1" key="1">
    <citation type="submission" date="2024-03" db="EMBL/GenBank/DDBJ databases">
        <title>Whole genome sequecning of epiphytes from Marcgravia umbellata leaves.</title>
        <authorList>
            <person name="Kumar G."/>
            <person name="Savka M.A."/>
        </authorList>
    </citation>
    <scope>NUCLEOTIDE SEQUENCE</scope>
    <source>
        <strain evidence="1">RIT_BL5</strain>
    </source>
</reference>
<sequence length="159" mass="17273">MSGIPRLSALSAIAAPSSVRPISENAVLDLLNDAVWAPNDENREPWRFVYAADPRALPDVPDSVEACLIVVAPLSPDPAKQIEDFAACCCLAENVRLLALAQGWNATRTLESWTRTSDRLSEWGIGDNERIAAVLELSPLAIEAASERQAADSIRFDLF</sequence>
<name>A0ACC6PFA4_9BACL</name>
<dbReference type="EMBL" id="JBBKAR010000043">
    <property type="protein sequence ID" value="MEJ8305478.1"/>
    <property type="molecule type" value="Genomic_DNA"/>
</dbReference>
<proteinExistence type="predicted"/>
<evidence type="ECO:0000313" key="2">
    <source>
        <dbReference type="Proteomes" id="UP001380953"/>
    </source>
</evidence>
<comment type="caution">
    <text evidence="1">The sequence shown here is derived from an EMBL/GenBank/DDBJ whole genome shotgun (WGS) entry which is preliminary data.</text>
</comment>
<accession>A0ACC6PFA4</accession>
<organism evidence="1 2">
    <name type="scientific">Saccharibacillus sacchari</name>
    <dbReference type="NCBI Taxonomy" id="456493"/>
    <lineage>
        <taxon>Bacteria</taxon>
        <taxon>Bacillati</taxon>
        <taxon>Bacillota</taxon>
        <taxon>Bacilli</taxon>
        <taxon>Bacillales</taxon>
        <taxon>Paenibacillaceae</taxon>
        <taxon>Saccharibacillus</taxon>
    </lineage>
</organism>